<comment type="caution">
    <text evidence="2">The sequence shown here is derived from an EMBL/GenBank/DDBJ whole genome shotgun (WGS) entry which is preliminary data.</text>
</comment>
<dbReference type="EMBL" id="BMII01000008">
    <property type="protein sequence ID" value="GGB53180.1"/>
    <property type="molecule type" value="Genomic_DNA"/>
</dbReference>
<keyword evidence="3" id="KW-1185">Reference proteome</keyword>
<protein>
    <recommendedName>
        <fullName evidence="4">DUF4919 domain-containing protein</fullName>
    </recommendedName>
</protein>
<feature type="chain" id="PRO_5046927552" description="DUF4919 domain-containing protein" evidence="1">
    <location>
        <begin position="22"/>
        <end position="247"/>
    </location>
</feature>
<dbReference type="RefSeq" id="WP_188738021.1">
    <property type="nucleotide sequence ID" value="NZ_BMII01000008.1"/>
</dbReference>
<keyword evidence="1" id="KW-0732">Signal</keyword>
<dbReference type="Proteomes" id="UP000617555">
    <property type="component" value="Unassembled WGS sequence"/>
</dbReference>
<gene>
    <name evidence="2" type="ORF">GCM10011607_12130</name>
</gene>
<evidence type="ECO:0000313" key="3">
    <source>
        <dbReference type="Proteomes" id="UP000617555"/>
    </source>
</evidence>
<organism evidence="2 3">
    <name type="scientific">Shewanella inventionis</name>
    <dbReference type="NCBI Taxonomy" id="1738770"/>
    <lineage>
        <taxon>Bacteria</taxon>
        <taxon>Pseudomonadati</taxon>
        <taxon>Pseudomonadota</taxon>
        <taxon>Gammaproteobacteria</taxon>
        <taxon>Alteromonadales</taxon>
        <taxon>Shewanellaceae</taxon>
        <taxon>Shewanella</taxon>
    </lineage>
</organism>
<accession>A0ABQ1IXX7</accession>
<evidence type="ECO:0008006" key="4">
    <source>
        <dbReference type="Google" id="ProtNLM"/>
    </source>
</evidence>
<evidence type="ECO:0000313" key="2">
    <source>
        <dbReference type="EMBL" id="GGB53180.1"/>
    </source>
</evidence>
<sequence>MLIRRLTLAMLFSLSSLSANAEVVSPVDVQLVAPNTSFYQNYTAQYSFMYKFTENELKALIMNYNEVVASAKTFNQAYIALAQNQKVGEDWSMAKRSVDDAYTAFVRSGNKLAVQDDTKSVRSLNRLFATPKAQYMDGMKTLVLALEDSISSYMTKGIRNSGKFGSRVNSKNLVITLDSSTPFNVIIIGAEGSGDAPIIKFVDTSYLQKQRTLNIKDFETIASFSTRLANYYIQYSAAKNYRENVSK</sequence>
<evidence type="ECO:0000256" key="1">
    <source>
        <dbReference type="SAM" id="SignalP"/>
    </source>
</evidence>
<reference evidence="3" key="1">
    <citation type="journal article" date="2019" name="Int. J. Syst. Evol. Microbiol.">
        <title>The Global Catalogue of Microorganisms (GCM) 10K type strain sequencing project: providing services to taxonomists for standard genome sequencing and annotation.</title>
        <authorList>
            <consortium name="The Broad Institute Genomics Platform"/>
            <consortium name="The Broad Institute Genome Sequencing Center for Infectious Disease"/>
            <person name="Wu L."/>
            <person name="Ma J."/>
        </authorList>
    </citation>
    <scope>NUCLEOTIDE SEQUENCE [LARGE SCALE GENOMIC DNA]</scope>
    <source>
        <strain evidence="3">CGMCC 1.15339</strain>
    </source>
</reference>
<feature type="signal peptide" evidence="1">
    <location>
        <begin position="1"/>
        <end position="21"/>
    </location>
</feature>
<name>A0ABQ1IXX7_9GAMM</name>
<proteinExistence type="predicted"/>